<dbReference type="AlphaFoldDB" id="A0A6M3LA30"/>
<feature type="transmembrane region" description="Helical" evidence="1">
    <location>
        <begin position="6"/>
        <end position="25"/>
    </location>
</feature>
<evidence type="ECO:0000313" key="2">
    <source>
        <dbReference type="EMBL" id="QJA90015.1"/>
    </source>
</evidence>
<protein>
    <submittedName>
        <fullName evidence="2">Uncharacterized protein</fullName>
    </submittedName>
</protein>
<proteinExistence type="predicted"/>
<organism evidence="2">
    <name type="scientific">viral metagenome</name>
    <dbReference type="NCBI Taxonomy" id="1070528"/>
    <lineage>
        <taxon>unclassified sequences</taxon>
        <taxon>metagenomes</taxon>
        <taxon>organismal metagenomes</taxon>
    </lineage>
</organism>
<dbReference type="EMBL" id="MT142885">
    <property type="protein sequence ID" value="QJA90015.1"/>
    <property type="molecule type" value="Genomic_DNA"/>
</dbReference>
<evidence type="ECO:0000256" key="1">
    <source>
        <dbReference type="SAM" id="Phobius"/>
    </source>
</evidence>
<accession>A0A6M3LA30</accession>
<keyword evidence="1" id="KW-0812">Transmembrane</keyword>
<name>A0A6M3LA30_9ZZZZ</name>
<keyword evidence="1" id="KW-0472">Membrane</keyword>
<gene>
    <name evidence="2" type="ORF">MM415B02459_0003</name>
</gene>
<sequence length="114" mass="13786">MMWIGIGSVFVLLVAGVTSLLLVFIRFKRDMTIFYNNAKERQEAIERKFEMLKEWKLTVEDVLGVRIAWESKIESQMGVRFEWESTIDKTLGIRSDWDRRRDLFRKLFERYKDE</sequence>
<reference evidence="2" key="1">
    <citation type="submission" date="2020-03" db="EMBL/GenBank/DDBJ databases">
        <title>The deep terrestrial virosphere.</title>
        <authorList>
            <person name="Holmfeldt K."/>
            <person name="Nilsson E."/>
            <person name="Simone D."/>
            <person name="Lopez-Fernandez M."/>
            <person name="Wu X."/>
            <person name="de Brujin I."/>
            <person name="Lundin D."/>
            <person name="Andersson A."/>
            <person name="Bertilsson S."/>
            <person name="Dopson M."/>
        </authorList>
    </citation>
    <scope>NUCLEOTIDE SEQUENCE</scope>
    <source>
        <strain evidence="2">MM415B02459</strain>
    </source>
</reference>
<keyword evidence="1" id="KW-1133">Transmembrane helix</keyword>